<feature type="active site" description="Schiff-base intermediate with substrate; via pyruvic acid" evidence="1">
    <location>
        <position position="242"/>
    </location>
</feature>
<organism evidence="3 4">
    <name type="scientific">Clostridium drakei</name>
    <dbReference type="NCBI Taxonomy" id="332101"/>
    <lineage>
        <taxon>Bacteria</taxon>
        <taxon>Bacillati</taxon>
        <taxon>Bacillota</taxon>
        <taxon>Clostridia</taxon>
        <taxon>Eubacteriales</taxon>
        <taxon>Clostridiaceae</taxon>
        <taxon>Clostridium</taxon>
    </lineage>
</organism>
<dbReference type="OrthoDB" id="5808629at2"/>
<reference evidence="4" key="1">
    <citation type="submission" date="2017-04" db="EMBL/GenBank/DDBJ databases">
        <authorList>
            <person name="Song Y."/>
            <person name="Cho B.-K."/>
        </authorList>
    </citation>
    <scope>NUCLEOTIDE SEQUENCE [LARGE SCALE GENOMIC DNA]</scope>
    <source>
        <strain evidence="4">SL1</strain>
    </source>
</reference>
<dbReference type="RefSeq" id="WP_032076036.1">
    <property type="nucleotide sequence ID" value="NZ_CP020953.1"/>
</dbReference>
<evidence type="ECO:0000256" key="1">
    <source>
        <dbReference type="PIRSR" id="PIRSR011588-50"/>
    </source>
</evidence>
<dbReference type="KEGG" id="cdrk:B9W14_00360"/>
<dbReference type="InterPro" id="IPR015417">
    <property type="entry name" value="Gly_reductase_pB_sua/b"/>
</dbReference>
<sequence>MRLEVGKIYVKDIQFGAETKVESGILYVNKEELLKEVGGDERLKSIEFDIAKPGEETRIIPVKDVIEPRVKVEGKGGIFPGFISKVDMVGSGRTHVLKGAAIVTTGKIVGFQEGIIDMSGEGAKYTPFSKTNNLVITCEPKEGINQHEHEEAVRMVGFKAATYIGQAGKDIKPDEIKTYETLPLLEQVKQYPNLPKVIYVYMLQSQGLLHDTYVYGVDAKKIIPTFIYPTEMFDGAIVSGNCVSACDKNPSYVHMNHPVIEDLYEHHGKDYNFLGCIVTNENVYLADKERSSNYTAKLVEYLGADAVIISEEGFGNPDADLVMNCNKISDLGVKTVLITDEYAGQDGSSQSLADSTPKGDAVVTGGNANEVVVLPPMKKIIGHPEVANVIAGGHVGSLREDGSIEAEIQVITGATSEVGFNKLTAKGF</sequence>
<gene>
    <name evidence="3" type="ORF">B9W14_00360</name>
</gene>
<keyword evidence="2" id="KW-0670">Pyruvate</keyword>
<protein>
    <submittedName>
        <fullName evidence="3">Beta-aspartyl-peptidase</fullName>
    </submittedName>
</protein>
<dbReference type="AlphaFoldDB" id="A0A2U8DJU3"/>
<evidence type="ECO:0000256" key="2">
    <source>
        <dbReference type="PIRSR" id="PIRSR011588-51"/>
    </source>
</evidence>
<keyword evidence="1" id="KW-0704">Schiff base</keyword>
<evidence type="ECO:0000313" key="4">
    <source>
        <dbReference type="Proteomes" id="UP000244910"/>
    </source>
</evidence>
<dbReference type="Proteomes" id="UP000244910">
    <property type="component" value="Chromosome"/>
</dbReference>
<feature type="modified residue" description="Pyruvic acid (Cys)" evidence="2">
    <location>
        <position position="242"/>
    </location>
</feature>
<dbReference type="GO" id="GO:0050485">
    <property type="term" value="F:oxidoreductase activity, acting on X-H and Y-H to form an X-Y bond, with a disulfide as acceptor"/>
    <property type="evidence" value="ECO:0007669"/>
    <property type="project" value="InterPro"/>
</dbReference>
<dbReference type="PIRSF" id="PIRSF011588">
    <property type="entry name" value="Gly_sarc_betain_red_a/b"/>
    <property type="match status" value="1"/>
</dbReference>
<evidence type="ECO:0000313" key="3">
    <source>
        <dbReference type="EMBL" id="AWI03019.1"/>
    </source>
</evidence>
<name>A0A2U8DJU3_9CLOT</name>
<dbReference type="Pfam" id="PF09338">
    <property type="entry name" value="Gly_reductase"/>
    <property type="match status" value="1"/>
</dbReference>
<accession>A0A2U8DJU3</accession>
<proteinExistence type="predicted"/>
<dbReference type="EMBL" id="CP020953">
    <property type="protein sequence ID" value="AWI03019.1"/>
    <property type="molecule type" value="Genomic_DNA"/>
</dbReference>
<dbReference type="InterPro" id="IPR016585">
    <property type="entry name" value="Gly/sarc/bet_Rdtase_B_asu/bsu"/>
</dbReference>
<keyword evidence="4" id="KW-1185">Reference proteome</keyword>